<dbReference type="Proteomes" id="UP000053237">
    <property type="component" value="Unassembled WGS sequence"/>
</dbReference>
<dbReference type="SUPFAM" id="SSF109993">
    <property type="entry name" value="VPS9 domain"/>
    <property type="match status" value="1"/>
</dbReference>
<accession>A0A024GGP7</accession>
<dbReference type="InterPro" id="IPR037191">
    <property type="entry name" value="VPS9_dom_sf"/>
</dbReference>
<evidence type="ECO:0000259" key="2">
    <source>
        <dbReference type="PROSITE" id="PS51205"/>
    </source>
</evidence>
<feature type="compositionally biased region" description="Basic and acidic residues" evidence="1">
    <location>
        <begin position="24"/>
        <end position="54"/>
    </location>
</feature>
<feature type="compositionally biased region" description="Acidic residues" evidence="1">
    <location>
        <begin position="236"/>
        <end position="250"/>
    </location>
</feature>
<gene>
    <name evidence="3" type="ORF">BN9_064070</name>
</gene>
<feature type="domain" description="VPS9" evidence="2">
    <location>
        <begin position="517"/>
        <end position="670"/>
    </location>
</feature>
<dbReference type="Gene3D" id="1.20.1050.80">
    <property type="entry name" value="VPS9 domain"/>
    <property type="match status" value="1"/>
</dbReference>
<dbReference type="EMBL" id="CAIX01000100">
    <property type="protein sequence ID" value="CCI45510.1"/>
    <property type="molecule type" value="Genomic_DNA"/>
</dbReference>
<organism evidence="3 4">
    <name type="scientific">Albugo candida</name>
    <dbReference type="NCBI Taxonomy" id="65357"/>
    <lineage>
        <taxon>Eukaryota</taxon>
        <taxon>Sar</taxon>
        <taxon>Stramenopiles</taxon>
        <taxon>Oomycota</taxon>
        <taxon>Peronosporomycetes</taxon>
        <taxon>Albuginales</taxon>
        <taxon>Albuginaceae</taxon>
        <taxon>Albugo</taxon>
    </lineage>
</organism>
<evidence type="ECO:0000313" key="3">
    <source>
        <dbReference type="EMBL" id="CCI45510.1"/>
    </source>
</evidence>
<keyword evidence="4" id="KW-1185">Reference proteome</keyword>
<reference evidence="3 4" key="1">
    <citation type="submission" date="2012-05" db="EMBL/GenBank/DDBJ databases">
        <title>Recombination and specialization in a pathogen metapopulation.</title>
        <authorList>
            <person name="Gardiner A."/>
            <person name="Kemen E."/>
            <person name="Schultz-Larsen T."/>
            <person name="MacLean D."/>
            <person name="Van Oosterhout C."/>
            <person name="Jones J.D.G."/>
        </authorList>
    </citation>
    <scope>NUCLEOTIDE SEQUENCE [LARGE SCALE GENOMIC DNA]</scope>
    <source>
        <strain evidence="3 4">Ac Nc2</strain>
    </source>
</reference>
<comment type="caution">
    <text evidence="3">The sequence shown here is derived from an EMBL/GenBank/DDBJ whole genome shotgun (WGS) entry which is preliminary data.</text>
</comment>
<feature type="region of interest" description="Disordered" evidence="1">
    <location>
        <begin position="1"/>
        <end position="109"/>
    </location>
</feature>
<dbReference type="AlphaFoldDB" id="A0A024GGP7"/>
<proteinExistence type="predicted"/>
<dbReference type="OrthoDB" id="300289at2759"/>
<sequence length="678" mass="77110">MGVDGQSSSRRPPSLAPLTLTGENSEKNIQDIDRVEQHYASEDKECEGHAESGLRHRRRTSLPSAFTFGTQSQTQEHTDVKGEVHPKSNKSDQRRPRSFDCVVSTDSSTDSSQRVSWKRFLRPRRSRQTEEVSDLMHHPLSTTLTSTSMKSLDLLETRIRYEQNQVSQCANKIWKVSFSGHWFNSMQCVLSSRRKELIRVKNLRLVIEAAQKKRSLDLLNDLRLCVLSLEDEDEFGADDNEEDLERDSENDLGVQRKRLESDSGDNCTLEADKLRISNRYSITSISSTSSSNSQQIFEVEDTDTMLAYDTLVYVLRSQSQWLRQLIKLRKKRKTSISKFGLNKKDRIINGANTLSHRESSSETRLKARHTVVQNFLASFRDVNGSISVPYASDIPTVALVQFEKIVAKYELVKPAMKEALDTLYDDTLKSFIGTEETLQCPSKCTKSMEQKSRSQLFDERDPRDVMASITREIVDSILEMAQVQASEYRYTLYLFVEQMIFSRLACACYRPISMELDDLNTIWRMQVAKVRTLSLQEAGFPNKNLAASTSNFSKSLEAVNQMPYLVPSAILSAYMKAIRLVHEEAAGMLNVSRSCISADVLLPALVYILSRSDLPHIHSQVYLMEHFSVETLESWQMNDCQDAGSETAYYVACLQAAIGYIMSYDPVKKDESCMNAQV</sequence>
<evidence type="ECO:0000313" key="4">
    <source>
        <dbReference type="Proteomes" id="UP000053237"/>
    </source>
</evidence>
<dbReference type="Pfam" id="PF02204">
    <property type="entry name" value="VPS9"/>
    <property type="match status" value="1"/>
</dbReference>
<name>A0A024GGP7_9STRA</name>
<protein>
    <recommendedName>
        <fullName evidence="2">VPS9 domain-containing protein</fullName>
    </recommendedName>
</protein>
<feature type="region of interest" description="Disordered" evidence="1">
    <location>
        <begin position="236"/>
        <end position="257"/>
    </location>
</feature>
<feature type="compositionally biased region" description="Basic and acidic residues" evidence="1">
    <location>
        <begin position="76"/>
        <end position="98"/>
    </location>
</feature>
<evidence type="ECO:0000256" key="1">
    <source>
        <dbReference type="SAM" id="MobiDB-lite"/>
    </source>
</evidence>
<dbReference type="PROSITE" id="PS51205">
    <property type="entry name" value="VPS9"/>
    <property type="match status" value="1"/>
</dbReference>
<feature type="compositionally biased region" description="Polar residues" evidence="1">
    <location>
        <begin position="61"/>
        <end position="75"/>
    </location>
</feature>
<dbReference type="InParanoid" id="A0A024GGP7"/>
<dbReference type="InterPro" id="IPR003123">
    <property type="entry name" value="VPS9"/>
</dbReference>